<reference evidence="2 3" key="1">
    <citation type="submission" date="2019-04" db="EMBL/GenBank/DDBJ databases">
        <title>Comparative genomics of Aeromonas veronii strains pathogenic to fish.</title>
        <authorList>
            <person name="Cascarano M.C."/>
            <person name="Smyrli M."/>
            <person name="Katharios P."/>
        </authorList>
    </citation>
    <scope>NUCLEOTIDE SEQUENCE [LARGE SCALE GENOMIC DNA]</scope>
    <source>
        <strain evidence="2 3">XU1</strain>
    </source>
</reference>
<protein>
    <submittedName>
        <fullName evidence="2">Uncharacterized protein</fullName>
    </submittedName>
</protein>
<organism evidence="2 3">
    <name type="scientific">Aeromonas veronii</name>
    <dbReference type="NCBI Taxonomy" id="654"/>
    <lineage>
        <taxon>Bacteria</taxon>
        <taxon>Pseudomonadati</taxon>
        <taxon>Pseudomonadota</taxon>
        <taxon>Gammaproteobacteria</taxon>
        <taxon>Aeromonadales</taxon>
        <taxon>Aeromonadaceae</taxon>
        <taxon>Aeromonas</taxon>
    </lineage>
</organism>
<name>A0A4S5CGV9_AERVE</name>
<proteinExistence type="predicted"/>
<accession>A0A4S5CGV9</accession>
<dbReference type="Proteomes" id="UP000309618">
    <property type="component" value="Unassembled WGS sequence"/>
</dbReference>
<evidence type="ECO:0000313" key="3">
    <source>
        <dbReference type="Proteomes" id="UP000309618"/>
    </source>
</evidence>
<sequence length="143" mass="15597">MNNDLASLITALNAPKKLPSSLRGAVKVLLPAIENALDNGYKFRDIAELLNEYGVDVSAEKLSATVRKVRMLVRAEPLPSTNVTATPIPSTQTVISQERSPERIEAITKPVQLQNSTTLNSDSAHVLPSKTIDQEIDLSKYDD</sequence>
<evidence type="ECO:0000313" key="2">
    <source>
        <dbReference type="EMBL" id="THJ43683.1"/>
    </source>
</evidence>
<dbReference type="RefSeq" id="WP_136502122.1">
    <property type="nucleotide sequence ID" value="NZ_SSUX01000011.1"/>
</dbReference>
<feature type="region of interest" description="Disordered" evidence="1">
    <location>
        <begin position="80"/>
        <end position="100"/>
    </location>
</feature>
<gene>
    <name evidence="2" type="ORF">E8Q35_15375</name>
</gene>
<evidence type="ECO:0000256" key="1">
    <source>
        <dbReference type="SAM" id="MobiDB-lite"/>
    </source>
</evidence>
<dbReference type="AlphaFoldDB" id="A0A4S5CGV9"/>
<feature type="compositionally biased region" description="Polar residues" evidence="1">
    <location>
        <begin position="80"/>
        <end position="98"/>
    </location>
</feature>
<comment type="caution">
    <text evidence="2">The sequence shown here is derived from an EMBL/GenBank/DDBJ whole genome shotgun (WGS) entry which is preliminary data.</text>
</comment>
<dbReference type="EMBL" id="SSUX01000011">
    <property type="protein sequence ID" value="THJ43683.1"/>
    <property type="molecule type" value="Genomic_DNA"/>
</dbReference>